<comment type="caution">
    <text evidence="8">The sequence shown here is derived from an EMBL/GenBank/DDBJ whole genome shotgun (WGS) entry which is preliminary data.</text>
</comment>
<evidence type="ECO:0000313" key="9">
    <source>
        <dbReference type="Proteomes" id="UP001320420"/>
    </source>
</evidence>
<comment type="subunit">
    <text evidence="3">Monomer.</text>
</comment>
<comment type="cofactor">
    <cofactor evidence="1">
        <name>[4Fe-4S] cluster</name>
        <dbReference type="ChEBI" id="CHEBI:49883"/>
    </cofactor>
</comment>
<keyword evidence="4" id="KW-0411">Iron-sulfur</keyword>
<dbReference type="GO" id="GO:0045145">
    <property type="term" value="F:single-stranded DNA 5'-3' DNA exonuclease activity"/>
    <property type="evidence" value="ECO:0007669"/>
    <property type="project" value="InterPro"/>
</dbReference>
<comment type="similarity">
    <text evidence="2">Belongs to the EXO5 family.</text>
</comment>
<protein>
    <submittedName>
        <fullName evidence="8">Uncharacterized protein</fullName>
    </submittedName>
</protein>
<evidence type="ECO:0000256" key="7">
    <source>
        <dbReference type="SAM" id="MobiDB-lite"/>
    </source>
</evidence>
<keyword evidence="4" id="KW-0479">Metal-binding</keyword>
<reference evidence="8 9" key="1">
    <citation type="submission" date="2024-02" db="EMBL/GenBank/DDBJ databases">
        <title>De novo assembly and annotation of 12 fungi associated with fruit tree decline syndrome in Ontario, Canada.</title>
        <authorList>
            <person name="Sulman M."/>
            <person name="Ellouze W."/>
            <person name="Ilyukhin E."/>
        </authorList>
    </citation>
    <scope>NUCLEOTIDE SEQUENCE [LARGE SCALE GENOMIC DNA]</scope>
    <source>
        <strain evidence="8 9">M11/M66-122</strain>
    </source>
</reference>
<proteinExistence type="inferred from homology"/>
<organism evidence="8 9">
    <name type="scientific">Diatrype stigma</name>
    <dbReference type="NCBI Taxonomy" id="117547"/>
    <lineage>
        <taxon>Eukaryota</taxon>
        <taxon>Fungi</taxon>
        <taxon>Dikarya</taxon>
        <taxon>Ascomycota</taxon>
        <taxon>Pezizomycotina</taxon>
        <taxon>Sordariomycetes</taxon>
        <taxon>Xylariomycetidae</taxon>
        <taxon>Xylariales</taxon>
        <taxon>Diatrypaceae</taxon>
        <taxon>Diatrype</taxon>
    </lineage>
</organism>
<keyword evidence="4" id="KW-0004">4Fe-4S</keyword>
<dbReference type="Proteomes" id="UP001320420">
    <property type="component" value="Unassembled WGS sequence"/>
</dbReference>
<keyword evidence="4" id="KW-0408">Iron</keyword>
<dbReference type="GO" id="GO:0005634">
    <property type="term" value="C:nucleus"/>
    <property type="evidence" value="ECO:0007669"/>
    <property type="project" value="TreeGrafter"/>
</dbReference>
<evidence type="ECO:0000256" key="5">
    <source>
        <dbReference type="ARBA" id="ARBA00022722"/>
    </source>
</evidence>
<dbReference type="AlphaFoldDB" id="A0AAN9U8K6"/>
<dbReference type="PANTHER" id="PTHR14464">
    <property type="entry name" value="EXONUCLEASE V"/>
    <property type="match status" value="1"/>
</dbReference>
<dbReference type="InterPro" id="IPR019190">
    <property type="entry name" value="EXOV"/>
</dbReference>
<dbReference type="EMBL" id="JAKJXP020000138">
    <property type="protein sequence ID" value="KAK7743355.1"/>
    <property type="molecule type" value="Genomic_DNA"/>
</dbReference>
<sequence length="344" mass="38800">MRGGTKVHKTLEDEVHRNISVRIAAKEEAFALRIWNLVQGLRTLRDTGLTRELEVWGSVQGEIANGIIDEVSYTSPNIAFEEELQSQPSQGEITVSLTQPSIANYFRPHQRRIYLTDIKTRASTRLPSGAALRPARVQLFLYHRLLSDMASGVVDYSAIISRYGLNPEARFSDDFMAQIGNLHDEVFYDADSEIEGIPSTPRSPRYGPDTGYPDSSPSMGSQMAPPSDLIRYRSIEQLIPLLQSELRATFPQGAGTIGDLLAIQYRHRDDGHIIGNNSFPNDPEALDGYLRRNLDWWRGNRLAEGVPIEETYKCRSCEFAEDCQWRMDKEAEIIRGKRNSTNPG</sequence>
<accession>A0AAN9U8K6</accession>
<dbReference type="PANTHER" id="PTHR14464:SF4">
    <property type="entry name" value="EXONUCLEASE V"/>
    <property type="match status" value="1"/>
</dbReference>
<evidence type="ECO:0000256" key="2">
    <source>
        <dbReference type="ARBA" id="ARBA00009797"/>
    </source>
</evidence>
<keyword evidence="6" id="KW-0269">Exonuclease</keyword>
<evidence type="ECO:0000313" key="8">
    <source>
        <dbReference type="EMBL" id="KAK7743355.1"/>
    </source>
</evidence>
<dbReference type="GO" id="GO:0051539">
    <property type="term" value="F:4 iron, 4 sulfur cluster binding"/>
    <property type="evidence" value="ECO:0007669"/>
    <property type="project" value="UniProtKB-KW"/>
</dbReference>
<keyword evidence="9" id="KW-1185">Reference proteome</keyword>
<evidence type="ECO:0000256" key="4">
    <source>
        <dbReference type="ARBA" id="ARBA00022485"/>
    </source>
</evidence>
<evidence type="ECO:0000256" key="1">
    <source>
        <dbReference type="ARBA" id="ARBA00001966"/>
    </source>
</evidence>
<gene>
    <name evidence="8" type="ORF">SLS62_010629</name>
</gene>
<feature type="region of interest" description="Disordered" evidence="7">
    <location>
        <begin position="197"/>
        <end position="224"/>
    </location>
</feature>
<dbReference type="GO" id="GO:0005739">
    <property type="term" value="C:mitochondrion"/>
    <property type="evidence" value="ECO:0007669"/>
    <property type="project" value="TreeGrafter"/>
</dbReference>
<evidence type="ECO:0000256" key="3">
    <source>
        <dbReference type="ARBA" id="ARBA00011245"/>
    </source>
</evidence>
<dbReference type="GO" id="GO:0036297">
    <property type="term" value="P:interstrand cross-link repair"/>
    <property type="evidence" value="ECO:0007669"/>
    <property type="project" value="TreeGrafter"/>
</dbReference>
<keyword evidence="6" id="KW-0378">Hydrolase</keyword>
<name>A0AAN9U8K6_9PEZI</name>
<dbReference type="Pfam" id="PF09810">
    <property type="entry name" value="Exo5"/>
    <property type="match status" value="1"/>
</dbReference>
<keyword evidence="5" id="KW-0540">Nuclease</keyword>
<evidence type="ECO:0000256" key="6">
    <source>
        <dbReference type="ARBA" id="ARBA00022839"/>
    </source>
</evidence>